<dbReference type="InterPro" id="IPR005824">
    <property type="entry name" value="KOW"/>
</dbReference>
<feature type="region of interest" description="Disordered" evidence="4">
    <location>
        <begin position="45"/>
        <end position="64"/>
    </location>
</feature>
<dbReference type="GO" id="GO:0003735">
    <property type="term" value="F:structural constituent of ribosome"/>
    <property type="evidence" value="ECO:0007669"/>
    <property type="project" value="InterPro"/>
</dbReference>
<dbReference type="GO" id="GO:0006412">
    <property type="term" value="P:translation"/>
    <property type="evidence" value="ECO:0007669"/>
    <property type="project" value="InterPro"/>
</dbReference>
<dbReference type="GO" id="GO:0005840">
    <property type="term" value="C:ribosome"/>
    <property type="evidence" value="ECO:0007669"/>
    <property type="project" value="UniProtKB-KW"/>
</dbReference>
<feature type="domain" description="KOW" evidence="5">
    <location>
        <begin position="5"/>
        <end position="32"/>
    </location>
</feature>
<dbReference type="Pfam" id="PF00467">
    <property type="entry name" value="KOW"/>
    <property type="match status" value="1"/>
</dbReference>
<accession>A0A6J6NLV7</accession>
<gene>
    <name evidence="6" type="ORF">UFOPK2399_00454</name>
</gene>
<proteinExistence type="inferred from homology"/>
<dbReference type="SMART" id="SM00739">
    <property type="entry name" value="KOW"/>
    <property type="match status" value="1"/>
</dbReference>
<evidence type="ECO:0000256" key="2">
    <source>
        <dbReference type="ARBA" id="ARBA00022980"/>
    </source>
</evidence>
<dbReference type="PANTHER" id="PTHR12903">
    <property type="entry name" value="MITOCHONDRIAL RIBOSOMAL PROTEIN L24"/>
    <property type="match status" value="1"/>
</dbReference>
<dbReference type="EMBL" id="CAEZXP010000001">
    <property type="protein sequence ID" value="CAB4687419.1"/>
    <property type="molecule type" value="Genomic_DNA"/>
</dbReference>
<dbReference type="InterPro" id="IPR014722">
    <property type="entry name" value="Rib_uL2_dom2"/>
</dbReference>
<dbReference type="CDD" id="cd06089">
    <property type="entry name" value="KOW_RPL26"/>
    <property type="match status" value="1"/>
</dbReference>
<reference evidence="6" key="1">
    <citation type="submission" date="2020-05" db="EMBL/GenBank/DDBJ databases">
        <authorList>
            <person name="Chiriac C."/>
            <person name="Salcher M."/>
            <person name="Ghai R."/>
            <person name="Kavagutti S V."/>
        </authorList>
    </citation>
    <scope>NUCLEOTIDE SEQUENCE</scope>
</reference>
<evidence type="ECO:0000256" key="1">
    <source>
        <dbReference type="ARBA" id="ARBA00010618"/>
    </source>
</evidence>
<dbReference type="AlphaFoldDB" id="A0A6J6NLV7"/>
<dbReference type="InterPro" id="IPR057264">
    <property type="entry name" value="Ribosomal_uL24_C"/>
</dbReference>
<comment type="similarity">
    <text evidence="1">Belongs to the universal ribosomal protein uL24 family.</text>
</comment>
<dbReference type="Pfam" id="PF17136">
    <property type="entry name" value="ribosomal_L24"/>
    <property type="match status" value="1"/>
</dbReference>
<dbReference type="HAMAP" id="MF_01326_B">
    <property type="entry name" value="Ribosomal_uL24_B"/>
    <property type="match status" value="1"/>
</dbReference>
<sequence length="122" mass="13305">MAGLKVKKGDVVQMITGKDRGKQGRILTAHPTEGRVVVENLNIARRHTKPRPIRDASRMGGTQMTPGGIIDIPVAVSVSNVMLVCPTCKQPTRVGYKTKDVKGETVKVRVCKRQGCGQEIDR</sequence>
<evidence type="ECO:0000256" key="3">
    <source>
        <dbReference type="ARBA" id="ARBA00023274"/>
    </source>
</evidence>
<organism evidence="6">
    <name type="scientific">freshwater metagenome</name>
    <dbReference type="NCBI Taxonomy" id="449393"/>
    <lineage>
        <taxon>unclassified sequences</taxon>
        <taxon>metagenomes</taxon>
        <taxon>ecological metagenomes</taxon>
    </lineage>
</organism>
<dbReference type="InterPro" id="IPR003256">
    <property type="entry name" value="Ribosomal_uL24"/>
</dbReference>
<protein>
    <submittedName>
        <fullName evidence="6">Unannotated protein</fullName>
    </submittedName>
</protein>
<dbReference type="InterPro" id="IPR008991">
    <property type="entry name" value="Translation_prot_SH3-like_sf"/>
</dbReference>
<name>A0A6J6NLV7_9ZZZZ</name>
<evidence type="ECO:0000313" key="6">
    <source>
        <dbReference type="EMBL" id="CAB4687419.1"/>
    </source>
</evidence>
<dbReference type="GO" id="GO:0003723">
    <property type="term" value="F:RNA binding"/>
    <property type="evidence" value="ECO:0007669"/>
    <property type="project" value="InterPro"/>
</dbReference>
<keyword evidence="3" id="KW-0687">Ribonucleoprotein</keyword>
<evidence type="ECO:0000256" key="4">
    <source>
        <dbReference type="SAM" id="MobiDB-lite"/>
    </source>
</evidence>
<dbReference type="NCBIfam" id="TIGR01079">
    <property type="entry name" value="rplX_bact"/>
    <property type="match status" value="1"/>
</dbReference>
<dbReference type="InterPro" id="IPR041988">
    <property type="entry name" value="Ribosomal_uL24_KOW"/>
</dbReference>
<dbReference type="GO" id="GO:1990904">
    <property type="term" value="C:ribonucleoprotein complex"/>
    <property type="evidence" value="ECO:0007669"/>
    <property type="project" value="UniProtKB-KW"/>
</dbReference>
<dbReference type="Gene3D" id="2.30.30.30">
    <property type="match status" value="1"/>
</dbReference>
<dbReference type="SUPFAM" id="SSF50104">
    <property type="entry name" value="Translation proteins SH3-like domain"/>
    <property type="match status" value="1"/>
</dbReference>
<evidence type="ECO:0000259" key="5">
    <source>
        <dbReference type="SMART" id="SM00739"/>
    </source>
</evidence>
<keyword evidence="2" id="KW-0689">Ribosomal protein</keyword>